<evidence type="ECO:0000256" key="1">
    <source>
        <dbReference type="SAM" id="MobiDB-lite"/>
    </source>
</evidence>
<evidence type="ECO:0000313" key="2">
    <source>
        <dbReference type="EMBL" id="KAK1124161.1"/>
    </source>
</evidence>
<feature type="non-terminal residue" evidence="2">
    <location>
        <position position="135"/>
    </location>
</feature>
<keyword evidence="3" id="KW-1185">Reference proteome</keyword>
<protein>
    <submittedName>
        <fullName evidence="2">Uncharacterized protein</fullName>
    </submittedName>
</protein>
<reference evidence="2" key="1">
    <citation type="submission" date="2021-10" db="EMBL/GenBank/DDBJ databases">
        <title>Melipona bicolor Genome sequencing and assembly.</title>
        <authorList>
            <person name="Araujo N.S."/>
            <person name="Arias M.C."/>
        </authorList>
    </citation>
    <scope>NUCLEOTIDE SEQUENCE</scope>
    <source>
        <strain evidence="2">USP_2M_L1-L4_2017</strain>
        <tissue evidence="2">Whole body</tissue>
    </source>
</reference>
<feature type="region of interest" description="Disordered" evidence="1">
    <location>
        <begin position="88"/>
        <end position="135"/>
    </location>
</feature>
<proteinExistence type="predicted"/>
<sequence>VRVYETLPRYFRNRYTCECWPLGILTTDLVASDTTSDTVLNPPLFVSTQRYPFQLAEQALARNVRRAAPLTEATCKVLRTFQQPTRGLEPTAILSPNYPSLPLSELLGSAERSGRETKTMTRSGDGGSRSRQSLA</sequence>
<dbReference type="EMBL" id="JAHYIQ010000019">
    <property type="protein sequence ID" value="KAK1124161.1"/>
    <property type="molecule type" value="Genomic_DNA"/>
</dbReference>
<accession>A0AA40FSG4</accession>
<dbReference type="Proteomes" id="UP001177670">
    <property type="component" value="Unassembled WGS sequence"/>
</dbReference>
<name>A0AA40FSG4_9HYME</name>
<gene>
    <name evidence="2" type="ORF">K0M31_007185</name>
</gene>
<organism evidence="2 3">
    <name type="scientific">Melipona bicolor</name>
    <dbReference type="NCBI Taxonomy" id="60889"/>
    <lineage>
        <taxon>Eukaryota</taxon>
        <taxon>Metazoa</taxon>
        <taxon>Ecdysozoa</taxon>
        <taxon>Arthropoda</taxon>
        <taxon>Hexapoda</taxon>
        <taxon>Insecta</taxon>
        <taxon>Pterygota</taxon>
        <taxon>Neoptera</taxon>
        <taxon>Endopterygota</taxon>
        <taxon>Hymenoptera</taxon>
        <taxon>Apocrita</taxon>
        <taxon>Aculeata</taxon>
        <taxon>Apoidea</taxon>
        <taxon>Anthophila</taxon>
        <taxon>Apidae</taxon>
        <taxon>Melipona</taxon>
    </lineage>
</organism>
<dbReference type="AlphaFoldDB" id="A0AA40FSG4"/>
<evidence type="ECO:0000313" key="3">
    <source>
        <dbReference type="Proteomes" id="UP001177670"/>
    </source>
</evidence>
<comment type="caution">
    <text evidence="2">The sequence shown here is derived from an EMBL/GenBank/DDBJ whole genome shotgun (WGS) entry which is preliminary data.</text>
</comment>
<feature type="non-terminal residue" evidence="2">
    <location>
        <position position="1"/>
    </location>
</feature>